<sequence length="254" mass="28242">MKKLLYLLPVAVATMLAACEKSPLVHYDEGNTIYFKSARGTTGREPAPFDSINFTFMYVKGDTVILPIPVSVAGKAQPIDRAFDVVADTGSTAEFGKHMSIASAVIRANSLNDTLFVKLFRTEDMKANNLLMRLKLVPNQYFQTDMASRKVDNRIIPFHVFRVFVTARAIQPVRWLDAYFGVFTAKKARLMTDLFGFNFEADFNPPYGPTSGINFVTSGANAMHRYLQDMDAAGTPVFEEDGSKMTMGSFIANQ</sequence>
<reference evidence="2 3" key="1">
    <citation type="submission" date="2024-03" db="EMBL/GenBank/DDBJ databases">
        <title>Chitinophaga caseinilytica sp. nov., a casein hydrolysing bacterium isolated from forest soil.</title>
        <authorList>
            <person name="Lee D.S."/>
            <person name="Han D.M."/>
            <person name="Baek J.H."/>
            <person name="Choi D.G."/>
            <person name="Jeon J.H."/>
            <person name="Jeon C.O."/>
        </authorList>
    </citation>
    <scope>NUCLEOTIDE SEQUENCE [LARGE SCALE GENOMIC DNA]</scope>
    <source>
        <strain evidence="2 3">KACC 19118</strain>
    </source>
</reference>
<evidence type="ECO:0000313" key="2">
    <source>
        <dbReference type="EMBL" id="WZN45822.1"/>
    </source>
</evidence>
<dbReference type="Proteomes" id="UP001449657">
    <property type="component" value="Chromosome"/>
</dbReference>
<keyword evidence="1" id="KW-0732">Signal</keyword>
<accession>A0ABZ2Z2M9</accession>
<evidence type="ECO:0000256" key="1">
    <source>
        <dbReference type="SAM" id="SignalP"/>
    </source>
</evidence>
<protein>
    <submittedName>
        <fullName evidence="2">DUF4843 domain-containing protein</fullName>
    </submittedName>
</protein>
<proteinExistence type="predicted"/>
<dbReference type="EMBL" id="CP150096">
    <property type="protein sequence ID" value="WZN45822.1"/>
    <property type="molecule type" value="Genomic_DNA"/>
</dbReference>
<dbReference type="RefSeq" id="WP_341840567.1">
    <property type="nucleotide sequence ID" value="NZ_CP149792.1"/>
</dbReference>
<feature type="chain" id="PRO_5045663986" evidence="1">
    <location>
        <begin position="19"/>
        <end position="254"/>
    </location>
</feature>
<keyword evidence="3" id="KW-1185">Reference proteome</keyword>
<organism evidence="2 3">
    <name type="scientific">Chitinophaga caseinilytica</name>
    <dbReference type="NCBI Taxonomy" id="2267521"/>
    <lineage>
        <taxon>Bacteria</taxon>
        <taxon>Pseudomonadati</taxon>
        <taxon>Bacteroidota</taxon>
        <taxon>Chitinophagia</taxon>
        <taxon>Chitinophagales</taxon>
        <taxon>Chitinophagaceae</taxon>
        <taxon>Chitinophaga</taxon>
    </lineage>
</organism>
<dbReference type="InterPro" id="IPR032299">
    <property type="entry name" value="DUF4843"/>
</dbReference>
<dbReference type="PROSITE" id="PS51257">
    <property type="entry name" value="PROKAR_LIPOPROTEIN"/>
    <property type="match status" value="1"/>
</dbReference>
<evidence type="ECO:0000313" key="3">
    <source>
        <dbReference type="Proteomes" id="UP001449657"/>
    </source>
</evidence>
<name>A0ABZ2Z2M9_9BACT</name>
<gene>
    <name evidence="2" type="ORF">WJU22_23260</name>
</gene>
<feature type="signal peptide" evidence="1">
    <location>
        <begin position="1"/>
        <end position="18"/>
    </location>
</feature>
<dbReference type="Pfam" id="PF16132">
    <property type="entry name" value="DUF4843"/>
    <property type="match status" value="1"/>
</dbReference>